<dbReference type="Gene3D" id="3.40.190.10">
    <property type="entry name" value="Periplasmic binding protein-like II"/>
    <property type="match status" value="2"/>
</dbReference>
<reference evidence="3 4" key="1">
    <citation type="submission" date="2017-05" db="EMBL/GenBank/DDBJ databases">
        <authorList>
            <person name="Varghese N."/>
            <person name="Submissions S."/>
        </authorList>
    </citation>
    <scope>NUCLEOTIDE SEQUENCE [LARGE SCALE GENOMIC DNA]</scope>
    <source>
        <strain evidence="3 4">DSM 15949</strain>
    </source>
</reference>
<evidence type="ECO:0000259" key="2">
    <source>
        <dbReference type="SMART" id="SM00062"/>
    </source>
</evidence>
<comment type="caution">
    <text evidence="3">The sequence shown here is derived from an EMBL/GenBank/DDBJ whole genome shotgun (WGS) entry which is preliminary data.</text>
</comment>
<keyword evidence="1" id="KW-0732">Signal</keyword>
<evidence type="ECO:0000256" key="1">
    <source>
        <dbReference type="SAM" id="SignalP"/>
    </source>
</evidence>
<dbReference type="Proteomes" id="UP001157914">
    <property type="component" value="Unassembled WGS sequence"/>
</dbReference>
<accession>A0ABY1PER7</accession>
<dbReference type="SMART" id="SM00062">
    <property type="entry name" value="PBPb"/>
    <property type="match status" value="1"/>
</dbReference>
<dbReference type="PANTHER" id="PTHR38834">
    <property type="entry name" value="PERIPLASMIC SUBSTRATE BINDING PROTEIN FAMILY 3"/>
    <property type="match status" value="1"/>
</dbReference>
<evidence type="ECO:0000313" key="3">
    <source>
        <dbReference type="EMBL" id="SMP31278.1"/>
    </source>
</evidence>
<dbReference type="InterPro" id="IPR001638">
    <property type="entry name" value="Solute-binding_3/MltF_N"/>
</dbReference>
<organism evidence="3 4">
    <name type="scientific">Roseibium denhamense</name>
    <dbReference type="NCBI Taxonomy" id="76305"/>
    <lineage>
        <taxon>Bacteria</taxon>
        <taxon>Pseudomonadati</taxon>
        <taxon>Pseudomonadota</taxon>
        <taxon>Alphaproteobacteria</taxon>
        <taxon>Hyphomicrobiales</taxon>
        <taxon>Stappiaceae</taxon>
        <taxon>Roseibium</taxon>
    </lineage>
</organism>
<dbReference type="EMBL" id="FXTT01000004">
    <property type="protein sequence ID" value="SMP31278.1"/>
    <property type="molecule type" value="Genomic_DNA"/>
</dbReference>
<dbReference type="SUPFAM" id="SSF53850">
    <property type="entry name" value="Periplasmic binding protein-like II"/>
    <property type="match status" value="1"/>
</dbReference>
<dbReference type="Pfam" id="PF00497">
    <property type="entry name" value="SBP_bac_3"/>
    <property type="match status" value="1"/>
</dbReference>
<protein>
    <submittedName>
        <fullName evidence="3">Amino acid ABC transporter substrate-binding protein, PAAT family</fullName>
    </submittedName>
</protein>
<name>A0ABY1PER7_9HYPH</name>
<sequence>MIRTAAAKNFCKRFASALAMLFLSCFPAKADRHTHVQILAVHYPPFEMKTAIDGLRGHDHELVVEAFKRRGVTAEIVYVPWARAVSDAANGRVPMLLSCAITGERQEKFVFSKSISQDGYGLFSHKSSSTDEIETLSDATGYRVASIPGYVSLTKLVEMGMDPVEVPSETHALKMLQLGRIDFFYGGEQTTGFFISQLGLAGEFNFIGTESWDYHLCFSKAHPDAEYYRDLFASAFDELVADGTYERIHARYR</sequence>
<proteinExistence type="predicted"/>
<feature type="domain" description="Solute-binding protein family 3/N-terminal" evidence="2">
    <location>
        <begin position="35"/>
        <end position="253"/>
    </location>
</feature>
<dbReference type="PANTHER" id="PTHR38834:SF3">
    <property type="entry name" value="SOLUTE-BINDING PROTEIN FAMILY 3_N-TERMINAL DOMAIN-CONTAINING PROTEIN"/>
    <property type="match status" value="1"/>
</dbReference>
<feature type="signal peptide" evidence="1">
    <location>
        <begin position="1"/>
        <end position="30"/>
    </location>
</feature>
<dbReference type="PROSITE" id="PS51257">
    <property type="entry name" value="PROKAR_LIPOPROTEIN"/>
    <property type="match status" value="1"/>
</dbReference>
<feature type="chain" id="PRO_5047389279" evidence="1">
    <location>
        <begin position="31"/>
        <end position="253"/>
    </location>
</feature>
<gene>
    <name evidence="3" type="ORF">SAMN06265374_3412</name>
</gene>
<evidence type="ECO:0000313" key="4">
    <source>
        <dbReference type="Proteomes" id="UP001157914"/>
    </source>
</evidence>
<keyword evidence="4" id="KW-1185">Reference proteome</keyword>